<evidence type="ECO:0000313" key="3">
    <source>
        <dbReference type="EMBL" id="KAF5353583.1"/>
    </source>
</evidence>
<comment type="caution">
    <text evidence="3">The sequence shown here is derived from an EMBL/GenBank/DDBJ whole genome shotgun (WGS) entry which is preliminary data.</text>
</comment>
<dbReference type="PROSITE" id="PS50097">
    <property type="entry name" value="BTB"/>
    <property type="match status" value="1"/>
</dbReference>
<dbReference type="AlphaFoldDB" id="A0A8H5D5I2"/>
<keyword evidence="4" id="KW-1185">Reference proteome</keyword>
<organism evidence="3 4">
    <name type="scientific">Tetrapyrgos nigripes</name>
    <dbReference type="NCBI Taxonomy" id="182062"/>
    <lineage>
        <taxon>Eukaryota</taxon>
        <taxon>Fungi</taxon>
        <taxon>Dikarya</taxon>
        <taxon>Basidiomycota</taxon>
        <taxon>Agaricomycotina</taxon>
        <taxon>Agaricomycetes</taxon>
        <taxon>Agaricomycetidae</taxon>
        <taxon>Agaricales</taxon>
        <taxon>Marasmiineae</taxon>
        <taxon>Marasmiaceae</taxon>
        <taxon>Tetrapyrgos</taxon>
    </lineage>
</organism>
<feature type="domain" description="BTB" evidence="2">
    <location>
        <begin position="544"/>
        <end position="597"/>
    </location>
</feature>
<name>A0A8H5D5I2_9AGAR</name>
<accession>A0A8H5D5I2</accession>
<proteinExistence type="predicted"/>
<dbReference type="OrthoDB" id="1893551at2759"/>
<evidence type="ECO:0000259" key="2">
    <source>
        <dbReference type="PROSITE" id="PS50097"/>
    </source>
</evidence>
<dbReference type="Proteomes" id="UP000559256">
    <property type="component" value="Unassembled WGS sequence"/>
</dbReference>
<evidence type="ECO:0000256" key="1">
    <source>
        <dbReference type="SAM" id="MobiDB-lite"/>
    </source>
</evidence>
<feature type="compositionally biased region" description="Polar residues" evidence="1">
    <location>
        <begin position="399"/>
        <end position="408"/>
    </location>
</feature>
<dbReference type="InterPro" id="IPR000210">
    <property type="entry name" value="BTB/POZ_dom"/>
</dbReference>
<dbReference type="EMBL" id="JAACJM010000063">
    <property type="protein sequence ID" value="KAF5353583.1"/>
    <property type="molecule type" value="Genomic_DNA"/>
</dbReference>
<evidence type="ECO:0000313" key="4">
    <source>
        <dbReference type="Proteomes" id="UP000559256"/>
    </source>
</evidence>
<protein>
    <recommendedName>
        <fullName evidence="2">BTB domain-containing protein</fullName>
    </recommendedName>
</protein>
<reference evidence="3 4" key="1">
    <citation type="journal article" date="2020" name="ISME J.">
        <title>Uncovering the hidden diversity of litter-decomposition mechanisms in mushroom-forming fungi.</title>
        <authorList>
            <person name="Floudas D."/>
            <person name="Bentzer J."/>
            <person name="Ahren D."/>
            <person name="Johansson T."/>
            <person name="Persson P."/>
            <person name="Tunlid A."/>
        </authorList>
    </citation>
    <scope>NUCLEOTIDE SEQUENCE [LARGE SCALE GENOMIC DNA]</scope>
    <source>
        <strain evidence="3 4">CBS 291.85</strain>
    </source>
</reference>
<feature type="region of interest" description="Disordered" evidence="1">
    <location>
        <begin position="393"/>
        <end position="413"/>
    </location>
</feature>
<sequence length="684" mass="77892">MKQGSYGHKMELKKTAYDVLSPKIRKQLNTDILDEFKELCGIKTLHSGNYQPVDEEIALSHLIRTHAGPRGELQYSLYFGENWKQIPWNKIVVSNKAAAVFGALDDAGKTVDLSSEVMQAIIWSFVVQVQGAYKRSLPHADENEAEADARCLRYCSASPLSCNNGLLGFENGTQGNLYGNSERFNHIAGHAFDYSTYPVARFMVKAKWRMQSECGYQLLLPPDTVLMQEKEGARYWVRKLDGVTPWHFLRGGDSSVSSDKAWDASIALQISVTEIRHFCRRYHMSWPSRLGKDSLRSYLDRWYQEGRWQTQTMVLVVTIHKSPRRSMILILNYMELGRFIPSTLGDVMKHSELVLLSEFNETFAELIRRPNAQAFLNYNDMFMQTLAATPETRPPQSAFGFSTQLRNPSRSKHGDRWSFQLCIPWRSSFYWSTSTPMMFVAIWDRRVAKALDFGSISHSREFVTIMKEYHVSLSLASEIKCDLQSLGQLLDLPVFLCGMESSVKKPVALTLRNDLEILFWGVKRNNELPGAPKKRMDASLATHLDIVLQLAEGKEVYMHSAILRAHSVYFEDFLGDELERAVELSVSLEKSRCFEALWKKISEKENLLGNTLSSTNLKAFPSPLENKRIWRRRCSGFLTTSSNPSPKYQGASANVSHHTCSTVSSMRAEFHRKVPPIDGSRSVL</sequence>
<gene>
    <name evidence="3" type="ORF">D9758_013799</name>
</gene>